<dbReference type="Pfam" id="PF13560">
    <property type="entry name" value="HTH_31"/>
    <property type="match status" value="1"/>
</dbReference>
<dbReference type="RefSeq" id="WP_170305202.1">
    <property type="nucleotide sequence ID" value="NZ_BAAAMZ010000017.1"/>
</dbReference>
<gene>
    <name evidence="2" type="ORF">FHX73_1499</name>
</gene>
<sequence>MSEIPYGFDVAKLRAARAACGAPVSWIADRSGLSRRAIGLYLAGRAPRPSALPFLAAALGVAPADLCTVGSVRLVHLRVWSGRNQVAMAQALGLSGETYLRVETTGRLPRSAEARFESEPGGRVPWEAWAAPVYGVTPHRLLAATEATRDHWSMLRTEWWSRVQEREPEWGERLERMFGAPC</sequence>
<dbReference type="Proteomes" id="UP000317940">
    <property type="component" value="Unassembled WGS sequence"/>
</dbReference>
<evidence type="ECO:0000313" key="2">
    <source>
        <dbReference type="EMBL" id="TWF82617.1"/>
    </source>
</evidence>
<comment type="caution">
    <text evidence="2">The sequence shown here is derived from an EMBL/GenBank/DDBJ whole genome shotgun (WGS) entry which is preliminary data.</text>
</comment>
<keyword evidence="3" id="KW-1185">Reference proteome</keyword>
<dbReference type="GO" id="GO:0003677">
    <property type="term" value="F:DNA binding"/>
    <property type="evidence" value="ECO:0007669"/>
    <property type="project" value="InterPro"/>
</dbReference>
<reference evidence="2 3" key="1">
    <citation type="submission" date="2019-06" db="EMBL/GenBank/DDBJ databases">
        <title>Sequencing the genomes of 1000 actinobacteria strains.</title>
        <authorList>
            <person name="Klenk H.-P."/>
        </authorList>
    </citation>
    <scope>NUCLEOTIDE SEQUENCE [LARGE SCALE GENOMIC DNA]</scope>
    <source>
        <strain evidence="2 3">DSM 44826</strain>
    </source>
</reference>
<dbReference type="CDD" id="cd00093">
    <property type="entry name" value="HTH_XRE"/>
    <property type="match status" value="1"/>
</dbReference>
<dbReference type="SUPFAM" id="SSF47413">
    <property type="entry name" value="lambda repressor-like DNA-binding domains"/>
    <property type="match status" value="1"/>
</dbReference>
<dbReference type="PROSITE" id="PS50943">
    <property type="entry name" value="HTH_CROC1"/>
    <property type="match status" value="1"/>
</dbReference>
<feature type="domain" description="HTH cro/C1-type" evidence="1">
    <location>
        <begin position="13"/>
        <end position="66"/>
    </location>
</feature>
<evidence type="ECO:0000259" key="1">
    <source>
        <dbReference type="PROSITE" id="PS50943"/>
    </source>
</evidence>
<dbReference type="InterPro" id="IPR001387">
    <property type="entry name" value="Cro/C1-type_HTH"/>
</dbReference>
<dbReference type="EMBL" id="VIWT01000004">
    <property type="protein sequence ID" value="TWF82617.1"/>
    <property type="molecule type" value="Genomic_DNA"/>
</dbReference>
<name>A0A561T678_9ACTN</name>
<protein>
    <submittedName>
        <fullName evidence="2">Helix-turn-helix protein</fullName>
    </submittedName>
</protein>
<dbReference type="InterPro" id="IPR010982">
    <property type="entry name" value="Lambda_DNA-bd_dom_sf"/>
</dbReference>
<dbReference type="Gene3D" id="1.10.260.40">
    <property type="entry name" value="lambda repressor-like DNA-binding domains"/>
    <property type="match status" value="1"/>
</dbReference>
<evidence type="ECO:0000313" key="3">
    <source>
        <dbReference type="Proteomes" id="UP000317940"/>
    </source>
</evidence>
<proteinExistence type="predicted"/>
<dbReference type="AlphaFoldDB" id="A0A561T678"/>
<organism evidence="2 3">
    <name type="scientific">Kitasatospora viridis</name>
    <dbReference type="NCBI Taxonomy" id="281105"/>
    <lineage>
        <taxon>Bacteria</taxon>
        <taxon>Bacillati</taxon>
        <taxon>Actinomycetota</taxon>
        <taxon>Actinomycetes</taxon>
        <taxon>Kitasatosporales</taxon>
        <taxon>Streptomycetaceae</taxon>
        <taxon>Kitasatospora</taxon>
    </lineage>
</organism>
<accession>A0A561T678</accession>